<evidence type="ECO:0000256" key="3">
    <source>
        <dbReference type="ARBA" id="ARBA00022676"/>
    </source>
</evidence>
<keyword evidence="5" id="KW-0812">Transmembrane</keyword>
<dbReference type="EMBL" id="CAXHTA020000021">
    <property type="protein sequence ID" value="CAL5229720.1"/>
    <property type="molecule type" value="Genomic_DNA"/>
</dbReference>
<keyword evidence="7" id="KW-0472">Membrane</keyword>
<evidence type="ECO:0000256" key="6">
    <source>
        <dbReference type="ARBA" id="ARBA00022989"/>
    </source>
</evidence>
<dbReference type="Pfam" id="PF01697">
    <property type="entry name" value="Glyco_transf_92"/>
    <property type="match status" value="1"/>
</dbReference>
<keyword evidence="4 8" id="KW-0808">Transferase</keyword>
<dbReference type="InterPro" id="IPR008166">
    <property type="entry name" value="Glyco_transf_92"/>
</dbReference>
<keyword evidence="6" id="KW-1133">Transmembrane helix</keyword>
<gene>
    <name evidence="9" type="primary">g13096</name>
    <name evidence="9" type="ORF">VP750_LOCUS11626</name>
</gene>
<organism evidence="9 10">
    <name type="scientific">Coccomyxa viridis</name>
    <dbReference type="NCBI Taxonomy" id="1274662"/>
    <lineage>
        <taxon>Eukaryota</taxon>
        <taxon>Viridiplantae</taxon>
        <taxon>Chlorophyta</taxon>
        <taxon>core chlorophytes</taxon>
        <taxon>Trebouxiophyceae</taxon>
        <taxon>Trebouxiophyceae incertae sedis</taxon>
        <taxon>Coccomyxaceae</taxon>
        <taxon>Coccomyxa</taxon>
    </lineage>
</organism>
<proteinExistence type="inferred from homology"/>
<name>A0ABP1GEL4_9CHLO</name>
<dbReference type="PANTHER" id="PTHR21461:SF69">
    <property type="entry name" value="GLYCOSYLTRANSFERASE FAMILY 92 PROTEIN"/>
    <property type="match status" value="1"/>
</dbReference>
<evidence type="ECO:0000256" key="1">
    <source>
        <dbReference type="ARBA" id="ARBA00004167"/>
    </source>
</evidence>
<comment type="caution">
    <text evidence="9">The sequence shown here is derived from an EMBL/GenBank/DDBJ whole genome shotgun (WGS) entry which is preliminary data.</text>
</comment>
<evidence type="ECO:0000256" key="4">
    <source>
        <dbReference type="ARBA" id="ARBA00022679"/>
    </source>
</evidence>
<accession>A0ABP1GEL4</accession>
<evidence type="ECO:0000313" key="10">
    <source>
        <dbReference type="Proteomes" id="UP001497392"/>
    </source>
</evidence>
<keyword evidence="3 8" id="KW-0328">Glycosyltransferase</keyword>
<evidence type="ECO:0000256" key="8">
    <source>
        <dbReference type="RuleBase" id="RU366017"/>
    </source>
</evidence>
<sequence>MKCSLQLSRVPDAGDSGVGRGLLARELTHGTFSVFSVLHDPLEGLVRVFAEVYPVEACYAVRRCTLITKGAVTETLSVSASWDVPFTNLTAGPELRECFVKCQLPQRGLKVDEVALENPDAEILATWPVEEVDRLPAGKAKGVGMCVGPIFSSTPTSLDWLQYYAGMALTFHKDCKLGVKGIHMYAIVADFVLKPSKYMHEPGSWRAVNFEHHHLVTWRAFHPTKWSAHYYGQWLLYNDCIFRTRNLYEYLMFHDRDEFVHFVGLQPKKVDLLSMFNQHFKEKNVAGVTYWGALYHTHCHMEEAGLVGSRQAHSGEEVQVQVHSGYDVWAEDLRTPNFTGCNVKSCHPKSVVRPMGVDVMNVHHFERAALGFRQEYKLLPPETVFTKHLRCLSRPGLSQWDPDTTRPLCSDEEVLRPDARWGGVPICPASVVQEVWARHNVTA</sequence>
<keyword evidence="10" id="KW-1185">Reference proteome</keyword>
<evidence type="ECO:0000256" key="5">
    <source>
        <dbReference type="ARBA" id="ARBA00022692"/>
    </source>
</evidence>
<comment type="subcellular location">
    <subcellularLocation>
        <location evidence="1">Membrane</location>
        <topology evidence="1">Single-pass membrane protein</topology>
    </subcellularLocation>
</comment>
<dbReference type="Proteomes" id="UP001497392">
    <property type="component" value="Unassembled WGS sequence"/>
</dbReference>
<evidence type="ECO:0000313" key="9">
    <source>
        <dbReference type="EMBL" id="CAL5229720.1"/>
    </source>
</evidence>
<protein>
    <recommendedName>
        <fullName evidence="8">Glycosyltransferase family 92 protein</fullName>
        <ecNumber evidence="8">2.4.1.-</ecNumber>
    </recommendedName>
</protein>
<evidence type="ECO:0000256" key="2">
    <source>
        <dbReference type="ARBA" id="ARBA00007647"/>
    </source>
</evidence>
<comment type="similarity">
    <text evidence="2 8">Belongs to the glycosyltransferase 92 family.</text>
</comment>
<evidence type="ECO:0000256" key="7">
    <source>
        <dbReference type="ARBA" id="ARBA00023136"/>
    </source>
</evidence>
<dbReference type="EC" id="2.4.1.-" evidence="8"/>
<dbReference type="PANTHER" id="PTHR21461">
    <property type="entry name" value="GLYCOSYLTRANSFERASE FAMILY 92 PROTEIN"/>
    <property type="match status" value="1"/>
</dbReference>
<reference evidence="9 10" key="1">
    <citation type="submission" date="2024-06" db="EMBL/GenBank/DDBJ databases">
        <authorList>
            <person name="Kraege A."/>
            <person name="Thomma B."/>
        </authorList>
    </citation>
    <scope>NUCLEOTIDE SEQUENCE [LARGE SCALE GENOMIC DNA]</scope>
</reference>